<evidence type="ECO:0000256" key="3">
    <source>
        <dbReference type="ARBA" id="ARBA00023274"/>
    </source>
</evidence>
<dbReference type="Gene3D" id="3.30.1230.20">
    <property type="match status" value="1"/>
</dbReference>
<reference evidence="5" key="1">
    <citation type="submission" date="2013-04" db="EMBL/GenBank/DDBJ databases">
        <title>The Genome Sequence of Fonticula alba ATCC 38817.</title>
        <authorList>
            <consortium name="The Broad Institute Genomics Platform"/>
            <person name="Russ C."/>
            <person name="Cuomo C."/>
            <person name="Burger G."/>
            <person name="Gray M.W."/>
            <person name="Holland P.W.H."/>
            <person name="King N."/>
            <person name="Lang F.B.F."/>
            <person name="Roger A.J."/>
            <person name="Ruiz-Trillo I."/>
            <person name="Brown M."/>
            <person name="Walker B."/>
            <person name="Young S."/>
            <person name="Zeng Q."/>
            <person name="Gargeya S."/>
            <person name="Fitzgerald M."/>
            <person name="Haas B."/>
            <person name="Abouelleil A."/>
            <person name="Allen A.W."/>
            <person name="Alvarado L."/>
            <person name="Arachchi H.M."/>
            <person name="Berlin A.M."/>
            <person name="Chapman S.B."/>
            <person name="Gainer-Dewar J."/>
            <person name="Goldberg J."/>
            <person name="Griggs A."/>
            <person name="Gujja S."/>
            <person name="Hansen M."/>
            <person name="Howarth C."/>
            <person name="Imamovic A."/>
            <person name="Ireland A."/>
            <person name="Larimer J."/>
            <person name="McCowan C."/>
            <person name="Murphy C."/>
            <person name="Pearson M."/>
            <person name="Poon T.W."/>
            <person name="Priest M."/>
            <person name="Roberts A."/>
            <person name="Saif S."/>
            <person name="Shea T."/>
            <person name="Sisk P."/>
            <person name="Sykes S."/>
            <person name="Wortman J."/>
            <person name="Nusbaum C."/>
            <person name="Birren B."/>
        </authorList>
    </citation>
    <scope>NUCLEOTIDE SEQUENCE [LARGE SCALE GENOMIC DNA]</scope>
    <source>
        <strain evidence="5">ATCC 38817</strain>
    </source>
</reference>
<dbReference type="RefSeq" id="XP_009493081.1">
    <property type="nucleotide sequence ID" value="XM_009494806.1"/>
</dbReference>
<keyword evidence="3 4" id="KW-0687">Ribonucleoprotein</keyword>
<dbReference type="Pfam" id="PF01249">
    <property type="entry name" value="Ribosomal_S21e"/>
    <property type="match status" value="1"/>
</dbReference>
<dbReference type="GO" id="GO:0003735">
    <property type="term" value="F:structural constituent of ribosome"/>
    <property type="evidence" value="ECO:0007669"/>
    <property type="project" value="InterPro"/>
</dbReference>
<comment type="similarity">
    <text evidence="1 4">Belongs to the eukaryotic ribosomal protein eS21 family.</text>
</comment>
<protein>
    <recommendedName>
        <fullName evidence="4">40S ribosomal protein S21</fullName>
    </recommendedName>
</protein>
<evidence type="ECO:0000313" key="5">
    <source>
        <dbReference type="EMBL" id="KCV73380.1"/>
    </source>
</evidence>
<sequence length="75" mass="8222">MDFIPRKCSVTGRLLTIKDHASVQINVGEVDENGRLTGDFKTYAVSGYVRANAESDDSITRLAKEDGLLQESFTA</sequence>
<dbReference type="FunFam" id="3.30.1230.20:FF:000001">
    <property type="entry name" value="40S ribosomal protein S21"/>
    <property type="match status" value="1"/>
</dbReference>
<evidence type="ECO:0000313" key="6">
    <source>
        <dbReference type="Proteomes" id="UP000030693"/>
    </source>
</evidence>
<keyword evidence="2 4" id="KW-0689">Ribosomal protein</keyword>
<keyword evidence="6" id="KW-1185">Reference proteome</keyword>
<dbReference type="AlphaFoldDB" id="A0A058ZG58"/>
<evidence type="ECO:0000256" key="4">
    <source>
        <dbReference type="PIRNR" id="PIRNR002148"/>
    </source>
</evidence>
<proteinExistence type="inferred from homology"/>
<dbReference type="PANTHER" id="PTHR10442">
    <property type="entry name" value="40S RIBOSOMAL PROTEIN S21"/>
    <property type="match status" value="1"/>
</dbReference>
<dbReference type="InterPro" id="IPR001931">
    <property type="entry name" value="Ribosomal_eS21"/>
</dbReference>
<dbReference type="STRING" id="691883.A0A058ZG58"/>
<dbReference type="OMA" id="GESDACM"/>
<accession>A0A058ZG58</accession>
<dbReference type="InterPro" id="IPR038579">
    <property type="entry name" value="Ribosomal_eS21_sf"/>
</dbReference>
<name>A0A058ZG58_FONAL</name>
<dbReference type="PIRSF" id="PIRSF002148">
    <property type="entry name" value="Ribosomal_S21e"/>
    <property type="match status" value="1"/>
</dbReference>
<evidence type="ECO:0000256" key="2">
    <source>
        <dbReference type="ARBA" id="ARBA00022980"/>
    </source>
</evidence>
<dbReference type="GO" id="GO:0022626">
    <property type="term" value="C:cytosolic ribosome"/>
    <property type="evidence" value="ECO:0007669"/>
    <property type="project" value="UniProtKB-ARBA"/>
</dbReference>
<gene>
    <name evidence="5" type="ORF">H696_00919</name>
</gene>
<dbReference type="Proteomes" id="UP000030693">
    <property type="component" value="Unassembled WGS sequence"/>
</dbReference>
<dbReference type="OrthoDB" id="278325at2759"/>
<dbReference type="eggNOG" id="KOG3486">
    <property type="taxonomic scope" value="Eukaryota"/>
</dbReference>
<organism evidence="5">
    <name type="scientific">Fonticula alba</name>
    <name type="common">Slime mold</name>
    <dbReference type="NCBI Taxonomy" id="691883"/>
    <lineage>
        <taxon>Eukaryota</taxon>
        <taxon>Rotosphaerida</taxon>
        <taxon>Fonticulaceae</taxon>
        <taxon>Fonticula</taxon>
    </lineage>
</organism>
<dbReference type="GO" id="GO:0006412">
    <property type="term" value="P:translation"/>
    <property type="evidence" value="ECO:0007669"/>
    <property type="project" value="InterPro"/>
</dbReference>
<evidence type="ECO:0000256" key="1">
    <source>
        <dbReference type="ARBA" id="ARBA00010228"/>
    </source>
</evidence>
<dbReference type="GeneID" id="20525644"/>
<dbReference type="EMBL" id="KB932201">
    <property type="protein sequence ID" value="KCV73380.1"/>
    <property type="molecule type" value="Genomic_DNA"/>
</dbReference>
<dbReference type="GO" id="GO:1990904">
    <property type="term" value="C:ribonucleoprotein complex"/>
    <property type="evidence" value="ECO:0007669"/>
    <property type="project" value="UniProtKB-KW"/>
</dbReference>